<name>A0A967B6V5_9MICO</name>
<accession>A0A967B6V5</accession>
<comment type="similarity">
    <text evidence="1">Belongs to the ParB family.</text>
</comment>
<protein>
    <submittedName>
        <fullName evidence="5">ParB/RepB/Spo0J family partition protein</fullName>
    </submittedName>
</protein>
<evidence type="ECO:0000256" key="1">
    <source>
        <dbReference type="ARBA" id="ARBA00006295"/>
    </source>
</evidence>
<evidence type="ECO:0000256" key="2">
    <source>
        <dbReference type="ARBA" id="ARBA00022829"/>
    </source>
</evidence>
<dbReference type="NCBIfam" id="TIGR00180">
    <property type="entry name" value="parB_part"/>
    <property type="match status" value="1"/>
</dbReference>
<feature type="region of interest" description="Disordered" evidence="3">
    <location>
        <begin position="299"/>
        <end position="325"/>
    </location>
</feature>
<dbReference type="SMART" id="SM00470">
    <property type="entry name" value="ParB"/>
    <property type="match status" value="1"/>
</dbReference>
<dbReference type="PANTHER" id="PTHR33375">
    <property type="entry name" value="CHROMOSOME-PARTITIONING PROTEIN PARB-RELATED"/>
    <property type="match status" value="1"/>
</dbReference>
<dbReference type="PANTHER" id="PTHR33375:SF1">
    <property type="entry name" value="CHROMOSOME-PARTITIONING PROTEIN PARB-RELATED"/>
    <property type="match status" value="1"/>
</dbReference>
<feature type="domain" description="ParB-like N-terminal" evidence="4">
    <location>
        <begin position="9"/>
        <end position="101"/>
    </location>
</feature>
<dbReference type="InterPro" id="IPR036086">
    <property type="entry name" value="ParB/Sulfiredoxin_sf"/>
</dbReference>
<dbReference type="Gene3D" id="1.10.10.2830">
    <property type="match status" value="1"/>
</dbReference>
<dbReference type="AlphaFoldDB" id="A0A967B6V5"/>
<dbReference type="InterPro" id="IPR004437">
    <property type="entry name" value="ParB/RepB/Spo0J"/>
</dbReference>
<proteinExistence type="inferred from homology"/>
<reference evidence="5" key="1">
    <citation type="submission" date="2020-03" db="EMBL/GenBank/DDBJ databases">
        <title>Draft sequencing of Calidifontibacter sp. DB0510.</title>
        <authorList>
            <person name="Kim D.-U."/>
        </authorList>
    </citation>
    <scope>NUCLEOTIDE SEQUENCE</scope>
    <source>
        <strain evidence="5">DB0510</strain>
    </source>
</reference>
<gene>
    <name evidence="5" type="ORF">G9U51_08400</name>
</gene>
<organism evidence="5 6">
    <name type="scientific">Metallococcus carri</name>
    <dbReference type="NCBI Taxonomy" id="1656884"/>
    <lineage>
        <taxon>Bacteria</taxon>
        <taxon>Bacillati</taxon>
        <taxon>Actinomycetota</taxon>
        <taxon>Actinomycetes</taxon>
        <taxon>Micrococcales</taxon>
        <taxon>Dermacoccaceae</taxon>
        <taxon>Metallococcus</taxon>
    </lineage>
</organism>
<sequence>MNAATVQLLDIPTKDIAEHPDNPRQHLGDLSDLAASIQAQGLLEPLVVEPSGEGVKKKYQLVAGHRRLAAAIQAGVKTLPAILHPASERGEQVERMLVENGQRVDLSPVEEGTAYQLLIDLDYKPEDIAAKVGRSKKAVTDRIKVTKLPGSTQAQILNRDLTLEDAVRMASFANDRDAMTRLDRAAQAGPIALATALEREKQARTERANFQRAERALKKRCTADGVPYVKVDDVEPECFVDSLLSPAQQREIGGDLRQVDDQDYYNKLIEWHKDCPGHALTIDEDEAVIGVCTSPYDHHGDELGVSPDEAVPAPTTDPEEQPQQAADEKALAELEARLRATAVVRRRFLGDVARSDAAEQIAREMVVGDFEPMLAAKHPAGVRQRRVFAQMLLPNASDKTLDSDDLPDKLRAALKATPLPALVVFRRLRLDAATDDSLDNPRTWLWRDAANEHSWVHQLVSIYKWEPTPEEQALIDGGDPAEVARTLCGDAS</sequence>
<dbReference type="Pfam" id="PF17762">
    <property type="entry name" value="HTH_ParB"/>
    <property type="match status" value="1"/>
</dbReference>
<dbReference type="InterPro" id="IPR003115">
    <property type="entry name" value="ParB_N"/>
</dbReference>
<dbReference type="SUPFAM" id="SSF109709">
    <property type="entry name" value="KorB DNA-binding domain-like"/>
    <property type="match status" value="1"/>
</dbReference>
<dbReference type="InterPro" id="IPR050336">
    <property type="entry name" value="Chromosome_partition/occlusion"/>
</dbReference>
<dbReference type="RefSeq" id="WP_166195946.1">
    <property type="nucleotide sequence ID" value="NZ_JAAOIV010000005.1"/>
</dbReference>
<dbReference type="GO" id="GO:0007059">
    <property type="term" value="P:chromosome segregation"/>
    <property type="evidence" value="ECO:0007669"/>
    <property type="project" value="UniProtKB-KW"/>
</dbReference>
<comment type="caution">
    <text evidence="5">The sequence shown here is derived from an EMBL/GenBank/DDBJ whole genome shotgun (WGS) entry which is preliminary data.</text>
</comment>
<evidence type="ECO:0000256" key="3">
    <source>
        <dbReference type="SAM" id="MobiDB-lite"/>
    </source>
</evidence>
<evidence type="ECO:0000313" key="6">
    <source>
        <dbReference type="Proteomes" id="UP000744769"/>
    </source>
</evidence>
<dbReference type="Proteomes" id="UP000744769">
    <property type="component" value="Unassembled WGS sequence"/>
</dbReference>
<evidence type="ECO:0000259" key="4">
    <source>
        <dbReference type="SMART" id="SM00470"/>
    </source>
</evidence>
<dbReference type="GO" id="GO:0003677">
    <property type="term" value="F:DNA binding"/>
    <property type="evidence" value="ECO:0007669"/>
    <property type="project" value="InterPro"/>
</dbReference>
<dbReference type="SUPFAM" id="SSF110849">
    <property type="entry name" value="ParB/Sulfiredoxin"/>
    <property type="match status" value="1"/>
</dbReference>
<dbReference type="Pfam" id="PF02195">
    <property type="entry name" value="ParB_N"/>
    <property type="match status" value="1"/>
</dbReference>
<keyword evidence="6" id="KW-1185">Reference proteome</keyword>
<dbReference type="EMBL" id="JAAOIV010000005">
    <property type="protein sequence ID" value="NHN55796.1"/>
    <property type="molecule type" value="Genomic_DNA"/>
</dbReference>
<keyword evidence="2" id="KW-0159">Chromosome partition</keyword>
<dbReference type="InterPro" id="IPR041468">
    <property type="entry name" value="HTH_ParB/Spo0J"/>
</dbReference>
<dbReference type="Gene3D" id="3.90.1530.30">
    <property type="match status" value="1"/>
</dbReference>
<dbReference type="GO" id="GO:0005694">
    <property type="term" value="C:chromosome"/>
    <property type="evidence" value="ECO:0007669"/>
    <property type="project" value="TreeGrafter"/>
</dbReference>
<evidence type="ECO:0000313" key="5">
    <source>
        <dbReference type="EMBL" id="NHN55796.1"/>
    </source>
</evidence>